<reference evidence="2" key="1">
    <citation type="submission" date="2021-01" db="EMBL/GenBank/DDBJ databases">
        <authorList>
            <person name="Lovell J.T."/>
            <person name="Bentley N."/>
            <person name="Bhattarai G."/>
            <person name="Jenkins J.W."/>
            <person name="Sreedasyam A."/>
            <person name="Alarcon Y."/>
            <person name="Bock C."/>
            <person name="Boston L."/>
            <person name="Carlson J."/>
            <person name="Cervantes K."/>
            <person name="Clermont K."/>
            <person name="Krom N."/>
            <person name="Kubenka K."/>
            <person name="Mamidi S."/>
            <person name="Mattison C."/>
            <person name="Monteros M."/>
            <person name="Pisani C."/>
            <person name="Plott C."/>
            <person name="Rajasekar S."/>
            <person name="Rhein H.S."/>
            <person name="Rohla C."/>
            <person name="Song M."/>
            <person name="Hilaire R.S."/>
            <person name="Shu S."/>
            <person name="Wells L."/>
            <person name="Wang X."/>
            <person name="Webber J."/>
            <person name="Heerema R.J."/>
            <person name="Klein P."/>
            <person name="Conner P."/>
            <person name="Grauke L."/>
            <person name="Grimwood J."/>
            <person name="Schmutz J."/>
            <person name="Randall J.J."/>
        </authorList>
    </citation>
    <scope>NUCLEOTIDE SEQUENCE</scope>
    <source>
        <tissue evidence="2">Leaf</tissue>
    </source>
</reference>
<feature type="chain" id="PRO_5037693275" evidence="1">
    <location>
        <begin position="20"/>
        <end position="54"/>
    </location>
</feature>
<feature type="signal peptide" evidence="1">
    <location>
        <begin position="1"/>
        <end position="19"/>
    </location>
</feature>
<gene>
    <name evidence="2" type="ORF">I3842_15G067900</name>
</gene>
<name>A0A922AA16_CARIL</name>
<sequence>MIGLKFLHFLLDMISYSYTSVLISANTNTSVGLNFLLKLHLSWSPPFLILGNNV</sequence>
<evidence type="ECO:0000313" key="3">
    <source>
        <dbReference type="Proteomes" id="UP000811246"/>
    </source>
</evidence>
<evidence type="ECO:0000313" key="2">
    <source>
        <dbReference type="EMBL" id="KAG6674856.1"/>
    </source>
</evidence>
<comment type="caution">
    <text evidence="2">The sequence shown here is derived from an EMBL/GenBank/DDBJ whole genome shotgun (WGS) entry which is preliminary data.</text>
</comment>
<dbReference type="Proteomes" id="UP000811246">
    <property type="component" value="Chromosome 15"/>
</dbReference>
<accession>A0A922AA16</accession>
<proteinExistence type="predicted"/>
<keyword evidence="1" id="KW-0732">Signal</keyword>
<dbReference type="AlphaFoldDB" id="A0A922AA16"/>
<evidence type="ECO:0000256" key="1">
    <source>
        <dbReference type="SAM" id="SignalP"/>
    </source>
</evidence>
<dbReference type="EMBL" id="CM031839">
    <property type="protein sequence ID" value="KAG6674856.1"/>
    <property type="molecule type" value="Genomic_DNA"/>
</dbReference>
<protein>
    <submittedName>
        <fullName evidence="2">Uncharacterized protein</fullName>
    </submittedName>
</protein>
<organism evidence="2 3">
    <name type="scientific">Carya illinoinensis</name>
    <name type="common">Pecan</name>
    <dbReference type="NCBI Taxonomy" id="32201"/>
    <lineage>
        <taxon>Eukaryota</taxon>
        <taxon>Viridiplantae</taxon>
        <taxon>Streptophyta</taxon>
        <taxon>Embryophyta</taxon>
        <taxon>Tracheophyta</taxon>
        <taxon>Spermatophyta</taxon>
        <taxon>Magnoliopsida</taxon>
        <taxon>eudicotyledons</taxon>
        <taxon>Gunneridae</taxon>
        <taxon>Pentapetalae</taxon>
        <taxon>rosids</taxon>
        <taxon>fabids</taxon>
        <taxon>Fagales</taxon>
        <taxon>Juglandaceae</taxon>
        <taxon>Carya</taxon>
    </lineage>
</organism>